<evidence type="ECO:0000313" key="2">
    <source>
        <dbReference type="Proteomes" id="UP000689195"/>
    </source>
</evidence>
<sequence length="85" mass="9978">MNQNDLKIVYNLSFIQLFVIRNSEISKKVFVGLFVVKMNENDLCILNPSQRYNTEMILRNHANIKYKKIVKNKSIMAFILVNVLT</sequence>
<evidence type="ECO:0000313" key="1">
    <source>
        <dbReference type="EMBL" id="CAD8151608.1"/>
    </source>
</evidence>
<accession>A0A8S1TI60</accession>
<gene>
    <name evidence="1" type="ORF">PPENT_87.1.T0220014</name>
</gene>
<protein>
    <submittedName>
        <fullName evidence="1">Uncharacterized protein</fullName>
    </submittedName>
</protein>
<name>A0A8S1TI60_9CILI</name>
<dbReference type="Proteomes" id="UP000689195">
    <property type="component" value="Unassembled WGS sequence"/>
</dbReference>
<reference evidence="1" key="1">
    <citation type="submission" date="2021-01" db="EMBL/GenBank/DDBJ databases">
        <authorList>
            <consortium name="Genoscope - CEA"/>
            <person name="William W."/>
        </authorList>
    </citation>
    <scope>NUCLEOTIDE SEQUENCE</scope>
</reference>
<proteinExistence type="predicted"/>
<organism evidence="1 2">
    <name type="scientific">Paramecium pentaurelia</name>
    <dbReference type="NCBI Taxonomy" id="43138"/>
    <lineage>
        <taxon>Eukaryota</taxon>
        <taxon>Sar</taxon>
        <taxon>Alveolata</taxon>
        <taxon>Ciliophora</taxon>
        <taxon>Intramacronucleata</taxon>
        <taxon>Oligohymenophorea</taxon>
        <taxon>Peniculida</taxon>
        <taxon>Parameciidae</taxon>
        <taxon>Paramecium</taxon>
    </lineage>
</organism>
<dbReference type="AlphaFoldDB" id="A0A8S1TI60"/>
<dbReference type="EMBL" id="CAJJDO010000022">
    <property type="protein sequence ID" value="CAD8151608.1"/>
    <property type="molecule type" value="Genomic_DNA"/>
</dbReference>
<keyword evidence="2" id="KW-1185">Reference proteome</keyword>
<comment type="caution">
    <text evidence="1">The sequence shown here is derived from an EMBL/GenBank/DDBJ whole genome shotgun (WGS) entry which is preliminary data.</text>
</comment>